<keyword evidence="8" id="KW-0256">Endoplasmic reticulum</keyword>
<dbReference type="InterPro" id="IPR035518">
    <property type="entry name" value="DPG_synthase"/>
</dbReference>
<proteinExistence type="inferred from homology"/>
<evidence type="ECO:0000313" key="15">
    <source>
        <dbReference type="Proteomes" id="UP000230859"/>
    </source>
</evidence>
<dbReference type="AlphaFoldDB" id="A0A2H0LNJ8"/>
<evidence type="ECO:0000256" key="8">
    <source>
        <dbReference type="ARBA" id="ARBA00022824"/>
    </source>
</evidence>
<keyword evidence="6 14" id="KW-0808">Transferase</keyword>
<evidence type="ECO:0000256" key="1">
    <source>
        <dbReference type="ARBA" id="ARBA00004389"/>
    </source>
</evidence>
<comment type="pathway">
    <text evidence="2">Protein modification; protein glycosylation.</text>
</comment>
<feature type="domain" description="Glycosyltransferase 2-like" evidence="13">
    <location>
        <begin position="35"/>
        <end position="204"/>
    </location>
</feature>
<dbReference type="PANTHER" id="PTHR10859:SF91">
    <property type="entry name" value="DOLICHYL-PHOSPHATE BETA-GLUCOSYLTRANSFERASE"/>
    <property type="match status" value="1"/>
</dbReference>
<evidence type="ECO:0000256" key="3">
    <source>
        <dbReference type="ARBA" id="ARBA00006739"/>
    </source>
</evidence>
<accession>A0A2H0LNJ8</accession>
<comment type="catalytic activity">
    <reaction evidence="12">
        <text>a di-trans,poly-cis-dolichyl phosphate + UDP-alpha-D-glucose = a di-trans,poly-cis-dolichyl beta-D-glucosyl phosphate + UDP</text>
        <dbReference type="Rhea" id="RHEA:15401"/>
        <dbReference type="Rhea" id="RHEA-COMP:19498"/>
        <dbReference type="Rhea" id="RHEA-COMP:19502"/>
        <dbReference type="ChEBI" id="CHEBI:57525"/>
        <dbReference type="ChEBI" id="CHEBI:57683"/>
        <dbReference type="ChEBI" id="CHEBI:58223"/>
        <dbReference type="ChEBI" id="CHEBI:58885"/>
        <dbReference type="EC" id="2.4.1.117"/>
    </reaction>
    <physiologicalReaction direction="left-to-right" evidence="12">
        <dbReference type="Rhea" id="RHEA:15402"/>
    </physiologicalReaction>
</comment>
<evidence type="ECO:0000256" key="10">
    <source>
        <dbReference type="ARBA" id="ARBA00022989"/>
    </source>
</evidence>
<comment type="subcellular location">
    <subcellularLocation>
        <location evidence="1">Endoplasmic reticulum membrane</location>
        <topology evidence="1">Single-pass membrane protein</topology>
    </subcellularLocation>
</comment>
<keyword evidence="10" id="KW-1133">Transmembrane helix</keyword>
<dbReference type="CDD" id="cd04188">
    <property type="entry name" value="DPG_synthase"/>
    <property type="match status" value="1"/>
</dbReference>
<dbReference type="PANTHER" id="PTHR10859">
    <property type="entry name" value="GLYCOSYL TRANSFERASE"/>
    <property type="match status" value="1"/>
</dbReference>
<dbReference type="Gene3D" id="3.90.550.10">
    <property type="entry name" value="Spore Coat Polysaccharide Biosynthesis Protein SpsA, Chain A"/>
    <property type="match status" value="1"/>
</dbReference>
<dbReference type="EMBL" id="PCVY01000055">
    <property type="protein sequence ID" value="PIQ85989.1"/>
    <property type="molecule type" value="Genomic_DNA"/>
</dbReference>
<dbReference type="GO" id="GO:0006487">
    <property type="term" value="P:protein N-linked glycosylation"/>
    <property type="evidence" value="ECO:0007669"/>
    <property type="project" value="TreeGrafter"/>
</dbReference>
<evidence type="ECO:0000256" key="11">
    <source>
        <dbReference type="ARBA" id="ARBA00023136"/>
    </source>
</evidence>
<dbReference type="EC" id="2.4.1.117" evidence="4"/>
<reference evidence="14 15" key="1">
    <citation type="submission" date="2017-09" db="EMBL/GenBank/DDBJ databases">
        <title>Depth-based differentiation of microbial function through sediment-hosted aquifers and enrichment of novel symbionts in the deep terrestrial subsurface.</title>
        <authorList>
            <person name="Probst A.J."/>
            <person name="Ladd B."/>
            <person name="Jarett J.K."/>
            <person name="Geller-Mcgrath D.E."/>
            <person name="Sieber C.M."/>
            <person name="Emerson J.B."/>
            <person name="Anantharaman K."/>
            <person name="Thomas B.C."/>
            <person name="Malmstrom R."/>
            <person name="Stieglmeier M."/>
            <person name="Klingl A."/>
            <person name="Woyke T."/>
            <person name="Ryan C.M."/>
            <person name="Banfield J.F."/>
        </authorList>
    </citation>
    <scope>NUCLEOTIDE SEQUENCE [LARGE SCALE GENOMIC DNA]</scope>
    <source>
        <strain evidence="14">CG11_big_fil_rev_8_21_14_0_20_45_26</strain>
    </source>
</reference>
<organism evidence="14 15">
    <name type="scientific">Candidatus Abzuiibacterium crystallinum</name>
    <dbReference type="NCBI Taxonomy" id="1974748"/>
    <lineage>
        <taxon>Bacteria</taxon>
        <taxon>Pseudomonadati</taxon>
        <taxon>Candidatus Omnitrophota</taxon>
        <taxon>Candidatus Abzuiibacterium</taxon>
    </lineage>
</organism>
<dbReference type="InterPro" id="IPR001173">
    <property type="entry name" value="Glyco_trans_2-like"/>
</dbReference>
<dbReference type="Proteomes" id="UP000230859">
    <property type="component" value="Unassembled WGS sequence"/>
</dbReference>
<comment type="caution">
    <text evidence="14">The sequence shown here is derived from an EMBL/GenBank/DDBJ whole genome shotgun (WGS) entry which is preliminary data.</text>
</comment>
<evidence type="ECO:0000256" key="12">
    <source>
        <dbReference type="ARBA" id="ARBA00045097"/>
    </source>
</evidence>
<dbReference type="InterPro" id="IPR029044">
    <property type="entry name" value="Nucleotide-diphossugar_trans"/>
</dbReference>
<name>A0A2H0LNJ8_9BACT</name>
<evidence type="ECO:0000256" key="4">
    <source>
        <dbReference type="ARBA" id="ARBA00012583"/>
    </source>
</evidence>
<gene>
    <name evidence="14" type="ORF">COV74_06560</name>
</gene>
<keyword evidence="7" id="KW-0812">Transmembrane</keyword>
<protein>
    <recommendedName>
        <fullName evidence="4">dolichyl-phosphate beta-glucosyltransferase</fullName>
        <ecNumber evidence="4">2.4.1.117</ecNumber>
    </recommendedName>
</protein>
<evidence type="ECO:0000256" key="9">
    <source>
        <dbReference type="ARBA" id="ARBA00022968"/>
    </source>
</evidence>
<keyword evidence="11" id="KW-0472">Membrane</keyword>
<evidence type="ECO:0000256" key="7">
    <source>
        <dbReference type="ARBA" id="ARBA00022692"/>
    </source>
</evidence>
<evidence type="ECO:0000256" key="5">
    <source>
        <dbReference type="ARBA" id="ARBA00022676"/>
    </source>
</evidence>
<dbReference type="SUPFAM" id="SSF53448">
    <property type="entry name" value="Nucleotide-diphospho-sugar transferases"/>
    <property type="match status" value="1"/>
</dbReference>
<keyword evidence="5" id="KW-0328">Glycosyltransferase</keyword>
<dbReference type="Pfam" id="PF00535">
    <property type="entry name" value="Glycos_transf_2"/>
    <property type="match status" value="1"/>
</dbReference>
<evidence type="ECO:0000256" key="2">
    <source>
        <dbReference type="ARBA" id="ARBA00004922"/>
    </source>
</evidence>
<sequence length="273" mass="31982">MPSLNFHNLKGRLYLDENCYKVCVQKVSLEKPEISIVIPVFNEEKRIAKSLSRLASYLRRRKLDSEVIVVDDGSNDKTEKILNDLAQGNRLLRVVRHEKNKGKGFAVQKGVQLAKGKLIFFTDADLSTPPQEIKRFIEIFNEHPYDGLIGSRNTPGARLKIKQPCYRQNMGRVFNWFVRKMTPLDFKDTQCGFKAFRNHAAKQLFPRLRLEGFAFDVELLMLAREHDFFVKEVPVTWVNSRKSRVSPLTGSLKMFLELRQIQKRFNRRKRRQR</sequence>
<dbReference type="GO" id="GO:0004581">
    <property type="term" value="F:dolichyl-phosphate beta-glucosyltransferase activity"/>
    <property type="evidence" value="ECO:0007669"/>
    <property type="project" value="UniProtKB-EC"/>
</dbReference>
<evidence type="ECO:0000256" key="6">
    <source>
        <dbReference type="ARBA" id="ARBA00022679"/>
    </source>
</evidence>
<comment type="similarity">
    <text evidence="3">Belongs to the glycosyltransferase 2 family.</text>
</comment>
<evidence type="ECO:0000313" key="14">
    <source>
        <dbReference type="EMBL" id="PIQ85989.1"/>
    </source>
</evidence>
<keyword evidence="9" id="KW-0735">Signal-anchor</keyword>
<evidence type="ECO:0000259" key="13">
    <source>
        <dbReference type="Pfam" id="PF00535"/>
    </source>
</evidence>